<protein>
    <submittedName>
        <fullName evidence="2">Uncharacterized protein</fullName>
    </submittedName>
</protein>
<gene>
    <name evidence="2" type="ORF">ENS59_07520</name>
</gene>
<evidence type="ECO:0000256" key="1">
    <source>
        <dbReference type="SAM" id="Phobius"/>
    </source>
</evidence>
<sequence length="302" mass="34556">MWYLIIPLIGAFHVRRFWRLFRDRFIALQGVPPLTYQLSRLRSEEPLVYRCVGVIEAVSDEGLLWVRGEGVTAAVSMNRTQIFLVPPEGTDDGALQRLQWRQFPLVLEGSMVYVAGPYCTQDGRSLFCSTKEEPLLVLLFDGDEQTLAYRVLSAARQPNEYWNPITPYSLALGVFSQLLLAASYSGRPALRFSVLVALMAVFMPILPLLPPGVLLTSFYRRWWRRARHYRSYRDVLAFMQKQTQRETQKEAPGFLPGPMAGWSIEQYENRSRLLVLYAISAVGFGIVLNILVVLFVLQNLFL</sequence>
<keyword evidence="1" id="KW-1133">Transmembrane helix</keyword>
<dbReference type="AlphaFoldDB" id="A0A7C3IQB4"/>
<dbReference type="EMBL" id="DSVL01000233">
    <property type="protein sequence ID" value="HFH29346.1"/>
    <property type="molecule type" value="Genomic_DNA"/>
</dbReference>
<keyword evidence="1" id="KW-0812">Transmembrane</keyword>
<feature type="transmembrane region" description="Helical" evidence="1">
    <location>
        <begin position="274"/>
        <end position="297"/>
    </location>
</feature>
<reference evidence="2" key="1">
    <citation type="journal article" date="2020" name="mSystems">
        <title>Genome- and Community-Level Interaction Insights into Carbon Utilization and Element Cycling Functions of Hydrothermarchaeota in Hydrothermal Sediment.</title>
        <authorList>
            <person name="Zhou Z."/>
            <person name="Liu Y."/>
            <person name="Xu W."/>
            <person name="Pan J."/>
            <person name="Luo Z.H."/>
            <person name="Li M."/>
        </authorList>
    </citation>
    <scope>NUCLEOTIDE SEQUENCE [LARGE SCALE GENOMIC DNA]</scope>
    <source>
        <strain evidence="2">SpSt-503</strain>
    </source>
</reference>
<keyword evidence="1" id="KW-0472">Membrane</keyword>
<evidence type="ECO:0000313" key="2">
    <source>
        <dbReference type="EMBL" id="HFH29346.1"/>
    </source>
</evidence>
<organism evidence="2">
    <name type="scientific">Gracilinema caldarium</name>
    <dbReference type="NCBI Taxonomy" id="215591"/>
    <lineage>
        <taxon>Bacteria</taxon>
        <taxon>Pseudomonadati</taxon>
        <taxon>Spirochaetota</taxon>
        <taxon>Spirochaetia</taxon>
        <taxon>Spirochaetales</taxon>
        <taxon>Breznakiellaceae</taxon>
        <taxon>Gracilinema</taxon>
    </lineage>
</organism>
<proteinExistence type="predicted"/>
<comment type="caution">
    <text evidence="2">The sequence shown here is derived from an EMBL/GenBank/DDBJ whole genome shotgun (WGS) entry which is preliminary data.</text>
</comment>
<name>A0A7C3IQB4_9SPIR</name>
<accession>A0A7C3IQB4</accession>
<feature type="transmembrane region" description="Helical" evidence="1">
    <location>
        <begin position="192"/>
        <end position="219"/>
    </location>
</feature>